<proteinExistence type="predicted"/>
<name>R7QRZ3_CHOCR</name>
<dbReference type="Proteomes" id="UP000012073">
    <property type="component" value="Unassembled WGS sequence"/>
</dbReference>
<dbReference type="OrthoDB" id="409273at2759"/>
<organism evidence="1 2">
    <name type="scientific">Chondrus crispus</name>
    <name type="common">Carrageen Irish moss</name>
    <name type="synonym">Polymorpha crispa</name>
    <dbReference type="NCBI Taxonomy" id="2769"/>
    <lineage>
        <taxon>Eukaryota</taxon>
        <taxon>Rhodophyta</taxon>
        <taxon>Florideophyceae</taxon>
        <taxon>Rhodymeniophycidae</taxon>
        <taxon>Gigartinales</taxon>
        <taxon>Gigartinaceae</taxon>
        <taxon>Chondrus</taxon>
    </lineage>
</organism>
<dbReference type="KEGG" id="ccp:CHC_T00000888001"/>
<dbReference type="RefSeq" id="XP_005711193.1">
    <property type="nucleotide sequence ID" value="XM_005711136.1"/>
</dbReference>
<sequence>MAGEIYAFAEGFDDVFAIRHTLEKLYKRKIPITMLTDSKQMFDVITKASHTAEKRLMIDIAASREAYNKHEISNVGLVLSEHNIADGLTKVNRCKALEEVVKTGFDKNPVQQWIFRRIE</sequence>
<keyword evidence="2" id="KW-1185">Reference proteome</keyword>
<evidence type="ECO:0000313" key="2">
    <source>
        <dbReference type="Proteomes" id="UP000012073"/>
    </source>
</evidence>
<reference evidence="2" key="1">
    <citation type="journal article" date="2013" name="Proc. Natl. Acad. Sci. U.S.A.">
        <title>Genome structure and metabolic features in the red seaweed Chondrus crispus shed light on evolution of the Archaeplastida.</title>
        <authorList>
            <person name="Collen J."/>
            <person name="Porcel B."/>
            <person name="Carre W."/>
            <person name="Ball S.G."/>
            <person name="Chaparro C."/>
            <person name="Tonon T."/>
            <person name="Barbeyron T."/>
            <person name="Michel G."/>
            <person name="Noel B."/>
            <person name="Valentin K."/>
            <person name="Elias M."/>
            <person name="Artiguenave F."/>
            <person name="Arun A."/>
            <person name="Aury J.M."/>
            <person name="Barbosa-Neto J.F."/>
            <person name="Bothwell J.H."/>
            <person name="Bouget F.Y."/>
            <person name="Brillet L."/>
            <person name="Cabello-Hurtado F."/>
            <person name="Capella-Gutierrez S."/>
            <person name="Charrier B."/>
            <person name="Cladiere L."/>
            <person name="Cock J.M."/>
            <person name="Coelho S.M."/>
            <person name="Colleoni C."/>
            <person name="Czjzek M."/>
            <person name="Da Silva C."/>
            <person name="Delage L."/>
            <person name="Denoeud F."/>
            <person name="Deschamps P."/>
            <person name="Dittami S.M."/>
            <person name="Gabaldon T."/>
            <person name="Gachon C.M."/>
            <person name="Groisillier A."/>
            <person name="Herve C."/>
            <person name="Jabbari K."/>
            <person name="Katinka M."/>
            <person name="Kloareg B."/>
            <person name="Kowalczyk N."/>
            <person name="Labadie K."/>
            <person name="Leblanc C."/>
            <person name="Lopez P.J."/>
            <person name="McLachlan D.H."/>
            <person name="Meslet-Cladiere L."/>
            <person name="Moustafa A."/>
            <person name="Nehr Z."/>
            <person name="Nyvall Collen P."/>
            <person name="Panaud O."/>
            <person name="Partensky F."/>
            <person name="Poulain J."/>
            <person name="Rensing S.A."/>
            <person name="Rousvoal S."/>
            <person name="Samson G."/>
            <person name="Symeonidi A."/>
            <person name="Weissenbach J."/>
            <person name="Zambounis A."/>
            <person name="Wincker P."/>
            <person name="Boyen C."/>
        </authorList>
    </citation>
    <scope>NUCLEOTIDE SEQUENCE [LARGE SCALE GENOMIC DNA]</scope>
    <source>
        <strain evidence="2">cv. Stackhouse</strain>
    </source>
</reference>
<protein>
    <recommendedName>
        <fullName evidence="3">RNase H type-1 domain-containing protein</fullName>
    </recommendedName>
</protein>
<dbReference type="Gramene" id="CDF40899">
    <property type="protein sequence ID" value="CDF40899"/>
    <property type="gene ID" value="CHC_T00000888001"/>
</dbReference>
<accession>R7QRZ3</accession>
<dbReference type="AlphaFoldDB" id="R7QRZ3"/>
<evidence type="ECO:0008006" key="3">
    <source>
        <dbReference type="Google" id="ProtNLM"/>
    </source>
</evidence>
<evidence type="ECO:0000313" key="1">
    <source>
        <dbReference type="EMBL" id="CDF40899.1"/>
    </source>
</evidence>
<dbReference type="EMBL" id="HG002263">
    <property type="protein sequence ID" value="CDF40899.1"/>
    <property type="molecule type" value="Genomic_DNA"/>
</dbReference>
<dbReference type="GeneID" id="17318910"/>
<gene>
    <name evidence="1" type="ORF">CHC_T00000888001</name>
</gene>